<feature type="compositionally biased region" description="Basic and acidic residues" evidence="3">
    <location>
        <begin position="22"/>
        <end position="43"/>
    </location>
</feature>
<keyword evidence="2" id="KW-0406">Ion transport</keyword>
<dbReference type="Proteomes" id="UP001432027">
    <property type="component" value="Unassembled WGS sequence"/>
</dbReference>
<feature type="non-terminal residue" evidence="4">
    <location>
        <position position="1"/>
    </location>
</feature>
<feature type="region of interest" description="Disordered" evidence="3">
    <location>
        <begin position="22"/>
        <end position="86"/>
    </location>
</feature>
<evidence type="ECO:0000256" key="1">
    <source>
        <dbReference type="ARBA" id="ARBA00022448"/>
    </source>
</evidence>
<keyword evidence="5" id="KW-1185">Reference proteome</keyword>
<reference evidence="4" key="1">
    <citation type="submission" date="2023-10" db="EMBL/GenBank/DDBJ databases">
        <title>Genome assembly of Pristionchus species.</title>
        <authorList>
            <person name="Yoshida K."/>
            <person name="Sommer R.J."/>
        </authorList>
    </citation>
    <scope>NUCLEOTIDE SEQUENCE</scope>
    <source>
        <strain evidence="4">RS0144</strain>
    </source>
</reference>
<evidence type="ECO:0000256" key="2">
    <source>
        <dbReference type="ARBA" id="ARBA00023065"/>
    </source>
</evidence>
<gene>
    <name evidence="4" type="ORF">PENTCL1PPCAC_5095</name>
</gene>
<feature type="compositionally biased region" description="Basic and acidic residues" evidence="3">
    <location>
        <begin position="73"/>
        <end position="86"/>
    </location>
</feature>
<dbReference type="InterPro" id="IPR020003">
    <property type="entry name" value="ATPase_a/bsu_AS"/>
</dbReference>
<keyword evidence="1" id="KW-0813">Transport</keyword>
<dbReference type="EMBL" id="BTSX01000002">
    <property type="protein sequence ID" value="GMS82920.1"/>
    <property type="molecule type" value="Genomic_DNA"/>
</dbReference>
<sequence length="86" mass="9483">AMFSLLSKYAIEIESGKPSEDVIFRREQQRHSSRRSGDLRNDLSSRCGEPVLSHSGSSSPALDPVDSASETSDWLRDAPTTDERSS</sequence>
<protein>
    <submittedName>
        <fullName evidence="4">Uncharacterized protein</fullName>
    </submittedName>
</protein>
<dbReference type="AlphaFoldDB" id="A0AAV5SS77"/>
<proteinExistence type="predicted"/>
<dbReference type="PROSITE" id="PS00152">
    <property type="entry name" value="ATPASE_ALPHA_BETA"/>
    <property type="match status" value="1"/>
</dbReference>
<evidence type="ECO:0000313" key="5">
    <source>
        <dbReference type="Proteomes" id="UP001432027"/>
    </source>
</evidence>
<accession>A0AAV5SS77</accession>
<evidence type="ECO:0000313" key="4">
    <source>
        <dbReference type="EMBL" id="GMS82920.1"/>
    </source>
</evidence>
<organism evidence="4 5">
    <name type="scientific">Pristionchus entomophagus</name>
    <dbReference type="NCBI Taxonomy" id="358040"/>
    <lineage>
        <taxon>Eukaryota</taxon>
        <taxon>Metazoa</taxon>
        <taxon>Ecdysozoa</taxon>
        <taxon>Nematoda</taxon>
        <taxon>Chromadorea</taxon>
        <taxon>Rhabditida</taxon>
        <taxon>Rhabditina</taxon>
        <taxon>Diplogasteromorpha</taxon>
        <taxon>Diplogasteroidea</taxon>
        <taxon>Neodiplogasteridae</taxon>
        <taxon>Pristionchus</taxon>
    </lineage>
</organism>
<evidence type="ECO:0000256" key="3">
    <source>
        <dbReference type="SAM" id="MobiDB-lite"/>
    </source>
</evidence>
<comment type="caution">
    <text evidence="4">The sequence shown here is derived from an EMBL/GenBank/DDBJ whole genome shotgun (WGS) entry which is preliminary data.</text>
</comment>
<name>A0AAV5SS77_9BILA</name>
<dbReference type="GO" id="GO:0005524">
    <property type="term" value="F:ATP binding"/>
    <property type="evidence" value="ECO:0007669"/>
    <property type="project" value="InterPro"/>
</dbReference>